<comment type="caution">
    <text evidence="3">The sequence shown here is derived from an EMBL/GenBank/DDBJ whole genome shotgun (WGS) entry which is preliminary data.</text>
</comment>
<reference evidence="3 4" key="1">
    <citation type="submission" date="2018-09" db="EMBL/GenBank/DDBJ databases">
        <title>Genomic investigation of the strawberry pathogen Phytophthora fragariae indicates pathogenicity is determined by transcriptional variation in three key races.</title>
        <authorList>
            <person name="Adams T.M."/>
            <person name="Armitage A.D."/>
            <person name="Sobczyk M.K."/>
            <person name="Bates H.J."/>
            <person name="Dunwell J.M."/>
            <person name="Nellist C.F."/>
            <person name="Harrison R.J."/>
        </authorList>
    </citation>
    <scope>NUCLEOTIDE SEQUENCE [LARGE SCALE GENOMIC DNA]</scope>
    <source>
        <strain evidence="3 4">SCRP324</strain>
    </source>
</reference>
<evidence type="ECO:0000256" key="1">
    <source>
        <dbReference type="SAM" id="Coils"/>
    </source>
</evidence>
<dbReference type="Proteomes" id="UP000435112">
    <property type="component" value="Unassembled WGS sequence"/>
</dbReference>
<dbReference type="AlphaFoldDB" id="A0A6A3HVJ3"/>
<accession>A0A6A3HVJ3</accession>
<name>A0A6A3HVJ3_9STRA</name>
<proteinExistence type="predicted"/>
<sequence length="68" mass="7867">MRSTQEALSRMELRQEAAEARQAQLIQQAVQAMQAKAAQSTVKEEAIPGFLHRRRTRKDMQPLFQSRQ</sequence>
<evidence type="ECO:0000313" key="4">
    <source>
        <dbReference type="Proteomes" id="UP000435112"/>
    </source>
</evidence>
<keyword evidence="1" id="KW-0175">Coiled coil</keyword>
<organism evidence="3 4">
    <name type="scientific">Phytophthora rubi</name>
    <dbReference type="NCBI Taxonomy" id="129364"/>
    <lineage>
        <taxon>Eukaryota</taxon>
        <taxon>Sar</taxon>
        <taxon>Stramenopiles</taxon>
        <taxon>Oomycota</taxon>
        <taxon>Peronosporomycetes</taxon>
        <taxon>Peronosporales</taxon>
        <taxon>Peronosporaceae</taxon>
        <taxon>Phytophthora</taxon>
    </lineage>
</organism>
<gene>
    <name evidence="3" type="ORF">PR002_g26568</name>
</gene>
<dbReference type="EMBL" id="QXFU01003859">
    <property type="protein sequence ID" value="KAE8972274.1"/>
    <property type="molecule type" value="Genomic_DNA"/>
</dbReference>
<feature type="region of interest" description="Disordered" evidence="2">
    <location>
        <begin position="38"/>
        <end position="68"/>
    </location>
</feature>
<feature type="coiled-coil region" evidence="1">
    <location>
        <begin position="1"/>
        <end position="28"/>
    </location>
</feature>
<evidence type="ECO:0000256" key="2">
    <source>
        <dbReference type="SAM" id="MobiDB-lite"/>
    </source>
</evidence>
<protein>
    <submittedName>
        <fullName evidence="3">Uncharacterized protein</fullName>
    </submittedName>
</protein>
<evidence type="ECO:0000313" key="3">
    <source>
        <dbReference type="EMBL" id="KAE8972274.1"/>
    </source>
</evidence>